<dbReference type="EMBL" id="DXAQ01000161">
    <property type="protein sequence ID" value="HIZ90417.1"/>
    <property type="molecule type" value="Genomic_DNA"/>
</dbReference>
<keyword evidence="8" id="KW-0800">Toxin</keyword>
<organism evidence="10 11">
    <name type="scientific">Candidatus Mucispirillum faecigallinarum</name>
    <dbReference type="NCBI Taxonomy" id="2838699"/>
    <lineage>
        <taxon>Bacteria</taxon>
        <taxon>Pseudomonadati</taxon>
        <taxon>Deferribacterota</taxon>
        <taxon>Deferribacteres</taxon>
        <taxon>Deferribacterales</taxon>
        <taxon>Mucispirillaceae</taxon>
        <taxon>Mucispirillum</taxon>
    </lineage>
</organism>
<evidence type="ECO:0000256" key="1">
    <source>
        <dbReference type="ARBA" id="ARBA00001946"/>
    </source>
</evidence>
<evidence type="ECO:0000259" key="9">
    <source>
        <dbReference type="Pfam" id="PF01850"/>
    </source>
</evidence>
<dbReference type="Gene3D" id="3.40.50.1010">
    <property type="entry name" value="5'-nuclease"/>
    <property type="match status" value="1"/>
</dbReference>
<gene>
    <name evidence="8" type="primary">vapC</name>
    <name evidence="10" type="ORF">H9804_10760</name>
</gene>
<name>A0A9D2GUU6_9BACT</name>
<evidence type="ECO:0000256" key="5">
    <source>
        <dbReference type="ARBA" id="ARBA00022801"/>
    </source>
</evidence>
<reference evidence="10" key="1">
    <citation type="journal article" date="2021" name="PeerJ">
        <title>Extensive microbial diversity within the chicken gut microbiome revealed by metagenomics and culture.</title>
        <authorList>
            <person name="Gilroy R."/>
            <person name="Ravi A."/>
            <person name="Getino M."/>
            <person name="Pursley I."/>
            <person name="Horton D.L."/>
            <person name="Alikhan N.F."/>
            <person name="Baker D."/>
            <person name="Gharbi K."/>
            <person name="Hall N."/>
            <person name="Watson M."/>
            <person name="Adriaenssens E.M."/>
            <person name="Foster-Nyarko E."/>
            <person name="Jarju S."/>
            <person name="Secka A."/>
            <person name="Antonio M."/>
            <person name="Oren A."/>
            <person name="Chaudhuri R.R."/>
            <person name="La Ragione R."/>
            <person name="Hildebrand F."/>
            <person name="Pallen M.J."/>
        </authorList>
    </citation>
    <scope>NUCLEOTIDE SEQUENCE</scope>
    <source>
        <strain evidence="10">ChiW4-1371</strain>
    </source>
</reference>
<dbReference type="PANTHER" id="PTHR33653">
    <property type="entry name" value="RIBONUCLEASE VAPC2"/>
    <property type="match status" value="1"/>
</dbReference>
<dbReference type="PANTHER" id="PTHR33653:SF1">
    <property type="entry name" value="RIBONUCLEASE VAPC2"/>
    <property type="match status" value="1"/>
</dbReference>
<comment type="cofactor">
    <cofactor evidence="1 8">
        <name>Mg(2+)</name>
        <dbReference type="ChEBI" id="CHEBI:18420"/>
    </cofactor>
</comment>
<evidence type="ECO:0000256" key="8">
    <source>
        <dbReference type="HAMAP-Rule" id="MF_00265"/>
    </source>
</evidence>
<evidence type="ECO:0000313" key="10">
    <source>
        <dbReference type="EMBL" id="HIZ90417.1"/>
    </source>
</evidence>
<keyword evidence="3 8" id="KW-0540">Nuclease</keyword>
<evidence type="ECO:0000313" key="11">
    <source>
        <dbReference type="Proteomes" id="UP000824176"/>
    </source>
</evidence>
<dbReference type="InterPro" id="IPR050556">
    <property type="entry name" value="Type_II_TA_system_RNase"/>
</dbReference>
<keyword evidence="6 8" id="KW-0460">Magnesium</keyword>
<keyword evidence="2 8" id="KW-1277">Toxin-antitoxin system</keyword>
<accession>A0A9D2GUU6</accession>
<dbReference type="HAMAP" id="MF_00265">
    <property type="entry name" value="VapC_Nob1"/>
    <property type="match status" value="1"/>
</dbReference>
<dbReference type="Proteomes" id="UP000824176">
    <property type="component" value="Unassembled WGS sequence"/>
</dbReference>
<evidence type="ECO:0000256" key="3">
    <source>
        <dbReference type="ARBA" id="ARBA00022722"/>
    </source>
</evidence>
<proteinExistence type="inferred from homology"/>
<sequence length="132" mass="15257">MKYMLDTNICIFIIKKDMNVLSKLKNIDFKEICISSITLSELEYGAAKSMYYEKNKKALQDFIYYFSVLPFDSDAAYEYGKIRAALEKKGSPIGCMDMLIASHAKSQNLTLVTNNTREFSKINHLNLEDWKK</sequence>
<comment type="caution">
    <text evidence="10">The sequence shown here is derived from an EMBL/GenBank/DDBJ whole genome shotgun (WGS) entry which is preliminary data.</text>
</comment>
<feature type="binding site" evidence="8">
    <location>
        <position position="6"/>
    </location>
    <ligand>
        <name>Mg(2+)</name>
        <dbReference type="ChEBI" id="CHEBI:18420"/>
    </ligand>
</feature>
<comment type="function">
    <text evidence="8">Toxic component of a toxin-antitoxin (TA) system. An RNase.</text>
</comment>
<dbReference type="GO" id="GO:0000287">
    <property type="term" value="F:magnesium ion binding"/>
    <property type="evidence" value="ECO:0007669"/>
    <property type="project" value="UniProtKB-UniRule"/>
</dbReference>
<evidence type="ECO:0000256" key="2">
    <source>
        <dbReference type="ARBA" id="ARBA00022649"/>
    </source>
</evidence>
<dbReference type="GO" id="GO:0004540">
    <property type="term" value="F:RNA nuclease activity"/>
    <property type="evidence" value="ECO:0007669"/>
    <property type="project" value="InterPro"/>
</dbReference>
<evidence type="ECO:0000256" key="7">
    <source>
        <dbReference type="ARBA" id="ARBA00038093"/>
    </source>
</evidence>
<dbReference type="EC" id="3.1.-.-" evidence="8"/>
<protein>
    <recommendedName>
        <fullName evidence="8">Ribonuclease VapC</fullName>
        <shortName evidence="8">RNase VapC</shortName>
        <ecNumber evidence="8">3.1.-.-</ecNumber>
    </recommendedName>
    <alternativeName>
        <fullName evidence="8">Toxin VapC</fullName>
    </alternativeName>
</protein>
<comment type="similarity">
    <text evidence="7 8">Belongs to the PINc/VapC protein family.</text>
</comment>
<feature type="domain" description="PIN" evidence="9">
    <location>
        <begin position="3"/>
        <end position="123"/>
    </location>
</feature>
<dbReference type="CDD" id="cd09881">
    <property type="entry name" value="PIN_VapC4-5_FitB-like"/>
    <property type="match status" value="1"/>
</dbReference>
<evidence type="ECO:0000256" key="6">
    <source>
        <dbReference type="ARBA" id="ARBA00022842"/>
    </source>
</evidence>
<dbReference type="AlphaFoldDB" id="A0A9D2GUU6"/>
<reference evidence="10" key="2">
    <citation type="submission" date="2021-04" db="EMBL/GenBank/DDBJ databases">
        <authorList>
            <person name="Gilroy R."/>
        </authorList>
    </citation>
    <scope>NUCLEOTIDE SEQUENCE</scope>
    <source>
        <strain evidence="10">ChiW4-1371</strain>
    </source>
</reference>
<dbReference type="InterPro" id="IPR029060">
    <property type="entry name" value="PIN-like_dom_sf"/>
</dbReference>
<evidence type="ECO:0000256" key="4">
    <source>
        <dbReference type="ARBA" id="ARBA00022723"/>
    </source>
</evidence>
<keyword evidence="5 8" id="KW-0378">Hydrolase</keyword>
<feature type="binding site" evidence="8">
    <location>
        <position position="97"/>
    </location>
    <ligand>
        <name>Mg(2+)</name>
        <dbReference type="ChEBI" id="CHEBI:18420"/>
    </ligand>
</feature>
<dbReference type="SUPFAM" id="SSF88723">
    <property type="entry name" value="PIN domain-like"/>
    <property type="match status" value="1"/>
</dbReference>
<keyword evidence="4 8" id="KW-0479">Metal-binding</keyword>
<dbReference type="Pfam" id="PF01850">
    <property type="entry name" value="PIN"/>
    <property type="match status" value="1"/>
</dbReference>
<dbReference type="InterPro" id="IPR002716">
    <property type="entry name" value="PIN_dom"/>
</dbReference>
<dbReference type="GO" id="GO:0016787">
    <property type="term" value="F:hydrolase activity"/>
    <property type="evidence" value="ECO:0007669"/>
    <property type="project" value="UniProtKB-KW"/>
</dbReference>
<dbReference type="InterPro" id="IPR022907">
    <property type="entry name" value="VapC_family"/>
</dbReference>
<dbReference type="GO" id="GO:0090729">
    <property type="term" value="F:toxin activity"/>
    <property type="evidence" value="ECO:0007669"/>
    <property type="project" value="UniProtKB-KW"/>
</dbReference>